<evidence type="ECO:0000256" key="1">
    <source>
        <dbReference type="SAM" id="MobiDB-lite"/>
    </source>
</evidence>
<reference evidence="2 3" key="1">
    <citation type="submission" date="2017-03" db="EMBL/GenBank/DDBJ databases">
        <title>WGS assembly of Porphyra umbilicalis.</title>
        <authorList>
            <person name="Brawley S.H."/>
            <person name="Blouin N.A."/>
            <person name="Ficko-Blean E."/>
            <person name="Wheeler G.L."/>
            <person name="Lohr M."/>
            <person name="Goodson H.V."/>
            <person name="Jenkins J.W."/>
            <person name="Blaby-Haas C.E."/>
            <person name="Helliwell K.E."/>
            <person name="Chan C."/>
            <person name="Marriage T."/>
            <person name="Bhattacharya D."/>
            <person name="Klein A.S."/>
            <person name="Badis Y."/>
            <person name="Brodie J."/>
            <person name="Cao Y."/>
            <person name="Collen J."/>
            <person name="Dittami S.M."/>
            <person name="Gachon C.M."/>
            <person name="Green B.R."/>
            <person name="Karpowicz S."/>
            <person name="Kim J.W."/>
            <person name="Kudahl U."/>
            <person name="Lin S."/>
            <person name="Michel G."/>
            <person name="Mittag M."/>
            <person name="Olson B.J."/>
            <person name="Pangilinan J."/>
            <person name="Peng Y."/>
            <person name="Qiu H."/>
            <person name="Shu S."/>
            <person name="Singer J.T."/>
            <person name="Smith A.G."/>
            <person name="Sprecher B.N."/>
            <person name="Wagner V."/>
            <person name="Wang W."/>
            <person name="Wang Z.-Y."/>
            <person name="Yan J."/>
            <person name="Yarish C."/>
            <person name="Zoeuner-Riek S."/>
            <person name="Zhuang Y."/>
            <person name="Zou Y."/>
            <person name="Lindquist E.A."/>
            <person name="Grimwood J."/>
            <person name="Barry K."/>
            <person name="Rokhsar D.S."/>
            <person name="Schmutz J."/>
            <person name="Stiller J.W."/>
            <person name="Grossman A.R."/>
            <person name="Prochnik S.E."/>
        </authorList>
    </citation>
    <scope>NUCLEOTIDE SEQUENCE [LARGE SCALE GENOMIC DNA]</scope>
    <source>
        <strain evidence="2">4086291</strain>
    </source>
</reference>
<keyword evidence="3" id="KW-1185">Reference proteome</keyword>
<accession>A0A1X6NJG4</accession>
<proteinExistence type="predicted"/>
<evidence type="ECO:0000313" key="2">
    <source>
        <dbReference type="EMBL" id="OSX68493.1"/>
    </source>
</evidence>
<dbReference type="AlphaFoldDB" id="A0A1X6NJG4"/>
<organism evidence="2 3">
    <name type="scientific">Porphyra umbilicalis</name>
    <name type="common">Purple laver</name>
    <name type="synonym">Red alga</name>
    <dbReference type="NCBI Taxonomy" id="2786"/>
    <lineage>
        <taxon>Eukaryota</taxon>
        <taxon>Rhodophyta</taxon>
        <taxon>Bangiophyceae</taxon>
        <taxon>Bangiales</taxon>
        <taxon>Bangiaceae</taxon>
        <taxon>Porphyra</taxon>
    </lineage>
</organism>
<sequence length="83" mass="8675">MTHSSAVVRTTQPWPRPYGKSHRSSTQSNASMHETFASRPPPRARRPHQSSSSPAGSSRATTRAAAGAPSTSSVTNGAGMGAW</sequence>
<gene>
    <name evidence="2" type="ORF">BU14_2698s0001</name>
</gene>
<protein>
    <submittedName>
        <fullName evidence="2">Uncharacterized protein</fullName>
    </submittedName>
</protein>
<dbReference type="EMBL" id="KV920469">
    <property type="protein sequence ID" value="OSX68493.1"/>
    <property type="molecule type" value="Genomic_DNA"/>
</dbReference>
<dbReference type="Proteomes" id="UP000218209">
    <property type="component" value="Unassembled WGS sequence"/>
</dbReference>
<feature type="compositionally biased region" description="Polar residues" evidence="1">
    <location>
        <begin position="1"/>
        <end position="13"/>
    </location>
</feature>
<feature type="region of interest" description="Disordered" evidence="1">
    <location>
        <begin position="1"/>
        <end position="83"/>
    </location>
</feature>
<name>A0A1X6NJG4_PORUM</name>
<feature type="compositionally biased region" description="Low complexity" evidence="1">
    <location>
        <begin position="49"/>
        <end position="73"/>
    </location>
</feature>
<evidence type="ECO:0000313" key="3">
    <source>
        <dbReference type="Proteomes" id="UP000218209"/>
    </source>
</evidence>